<evidence type="ECO:0000313" key="2">
    <source>
        <dbReference type="EMBL" id="TWR30497.1"/>
    </source>
</evidence>
<dbReference type="Proteomes" id="UP000320042">
    <property type="component" value="Unassembled WGS sequence"/>
</dbReference>
<protein>
    <submittedName>
        <fullName evidence="2">DUF4292 domain-containing protein</fullName>
    </submittedName>
</protein>
<proteinExistence type="predicted"/>
<evidence type="ECO:0000256" key="1">
    <source>
        <dbReference type="SAM" id="SignalP"/>
    </source>
</evidence>
<reference evidence="2 3" key="1">
    <citation type="submission" date="2019-07" db="EMBL/GenBank/DDBJ databases">
        <authorList>
            <person name="Kim J."/>
        </authorList>
    </citation>
    <scope>NUCLEOTIDE SEQUENCE [LARGE SCALE GENOMIC DNA]</scope>
    <source>
        <strain evidence="3">dk17</strain>
    </source>
</reference>
<dbReference type="Pfam" id="PF14125">
    <property type="entry name" value="DUF4292"/>
    <property type="match status" value="1"/>
</dbReference>
<dbReference type="PROSITE" id="PS51257">
    <property type="entry name" value="PROKAR_LIPOPROTEIN"/>
    <property type="match status" value="1"/>
</dbReference>
<comment type="caution">
    <text evidence="2">The sequence shown here is derived from an EMBL/GenBank/DDBJ whole genome shotgun (WGS) entry which is preliminary data.</text>
</comment>
<organism evidence="2 3">
    <name type="scientific">Mucilaginibacter pallidiroseus</name>
    <dbReference type="NCBI Taxonomy" id="2599295"/>
    <lineage>
        <taxon>Bacteria</taxon>
        <taxon>Pseudomonadati</taxon>
        <taxon>Bacteroidota</taxon>
        <taxon>Sphingobacteriia</taxon>
        <taxon>Sphingobacteriales</taxon>
        <taxon>Sphingobacteriaceae</taxon>
        <taxon>Mucilaginibacter</taxon>
    </lineage>
</organism>
<dbReference type="AlphaFoldDB" id="A0A563UGL2"/>
<keyword evidence="3" id="KW-1185">Reference proteome</keyword>
<dbReference type="OrthoDB" id="849114at2"/>
<dbReference type="InterPro" id="IPR025634">
    <property type="entry name" value="DUF4292"/>
</dbReference>
<dbReference type="EMBL" id="VOEJ01000002">
    <property type="protein sequence ID" value="TWR30497.1"/>
    <property type="molecule type" value="Genomic_DNA"/>
</dbReference>
<name>A0A563UGL2_9SPHI</name>
<feature type="chain" id="PRO_5022173914" evidence="1">
    <location>
        <begin position="19"/>
        <end position="263"/>
    </location>
</feature>
<accession>A0A563UGL2</accession>
<dbReference type="Gene3D" id="2.50.20.10">
    <property type="entry name" value="Lipoprotein localisation LolA/LolB/LppX"/>
    <property type="match status" value="1"/>
</dbReference>
<sequence>MRKNILNKIALLAFLVLAASCSKKLAVVKRPVVDSVAAAKVNDTETRLAAIRSKQTTFNTFSGKAKAKLDVNGDANDVTLNIRINRDQKIWVSITAIAGIEVARAVITPDSLLVVNRLQGLYLKKPFNYVQQFAGRQVNFKTIQSILIGNAISELLTESAVYTPEGTNTAVTGNLQGYIYKLLLGADLKVSQTSLTNQAVKQSLQVTNGAFTQAGTRVIPSQIDINSTAGNKKIVASLRYTKVDFDIPLEYPFSIPKSYQPAN</sequence>
<feature type="signal peptide" evidence="1">
    <location>
        <begin position="1"/>
        <end position="18"/>
    </location>
</feature>
<gene>
    <name evidence="2" type="ORF">FPZ43_06035</name>
</gene>
<dbReference type="RefSeq" id="WP_146380955.1">
    <property type="nucleotide sequence ID" value="NZ_VOEJ01000002.1"/>
</dbReference>
<evidence type="ECO:0000313" key="3">
    <source>
        <dbReference type="Proteomes" id="UP000320042"/>
    </source>
</evidence>
<keyword evidence="1" id="KW-0732">Signal</keyword>